<feature type="region of interest" description="Disordered" evidence="1">
    <location>
        <begin position="118"/>
        <end position="149"/>
    </location>
</feature>
<organism evidence="2 3">
    <name type="scientific">Kwoniella heveanensis BCC8398</name>
    <dbReference type="NCBI Taxonomy" id="1296120"/>
    <lineage>
        <taxon>Eukaryota</taxon>
        <taxon>Fungi</taxon>
        <taxon>Dikarya</taxon>
        <taxon>Basidiomycota</taxon>
        <taxon>Agaricomycotina</taxon>
        <taxon>Tremellomycetes</taxon>
        <taxon>Tremellales</taxon>
        <taxon>Cryptococcaceae</taxon>
        <taxon>Kwoniella</taxon>
    </lineage>
</organism>
<gene>
    <name evidence="2" type="ORF">I316_01958</name>
</gene>
<reference evidence="3" key="2">
    <citation type="submission" date="2013-12" db="EMBL/GenBank/DDBJ databases">
        <title>Evolution of pathogenesis and genome organization in the Tremellales.</title>
        <authorList>
            <person name="Cuomo C."/>
            <person name="Litvintseva A."/>
            <person name="Heitman J."/>
            <person name="Chen Y."/>
            <person name="Sun S."/>
            <person name="Springer D."/>
            <person name="Dromer F."/>
            <person name="Young S."/>
            <person name="Zeng Q."/>
            <person name="Chapman S."/>
            <person name="Gujja S."/>
            <person name="Saif S."/>
            <person name="Birren B."/>
        </authorList>
    </citation>
    <scope>NUCLEOTIDE SEQUENCE [LARGE SCALE GENOMIC DNA]</scope>
    <source>
        <strain evidence="3">BCC8398</strain>
    </source>
</reference>
<proteinExistence type="predicted"/>
<feature type="compositionally biased region" description="Polar residues" evidence="1">
    <location>
        <begin position="406"/>
        <end position="417"/>
    </location>
</feature>
<feature type="compositionally biased region" description="Low complexity" evidence="1">
    <location>
        <begin position="345"/>
        <end position="356"/>
    </location>
</feature>
<feature type="region of interest" description="Disordered" evidence="1">
    <location>
        <begin position="339"/>
        <end position="420"/>
    </location>
</feature>
<accession>A0A1B9GYJ4</accession>
<dbReference type="Proteomes" id="UP000092666">
    <property type="component" value="Unassembled WGS sequence"/>
</dbReference>
<feature type="compositionally biased region" description="Polar residues" evidence="1">
    <location>
        <begin position="130"/>
        <end position="149"/>
    </location>
</feature>
<feature type="region of interest" description="Disordered" evidence="1">
    <location>
        <begin position="1"/>
        <end position="35"/>
    </location>
</feature>
<reference evidence="2 3" key="1">
    <citation type="submission" date="2013-07" db="EMBL/GenBank/DDBJ databases">
        <title>The Genome Sequence of Cryptococcus heveanensis BCC8398.</title>
        <authorList>
            <consortium name="The Broad Institute Genome Sequencing Platform"/>
            <person name="Cuomo C."/>
            <person name="Litvintseva A."/>
            <person name="Chen Y."/>
            <person name="Heitman J."/>
            <person name="Sun S."/>
            <person name="Springer D."/>
            <person name="Dromer F."/>
            <person name="Young S.K."/>
            <person name="Zeng Q."/>
            <person name="Gargeya S."/>
            <person name="Fitzgerald M."/>
            <person name="Abouelleil A."/>
            <person name="Alvarado L."/>
            <person name="Berlin A.M."/>
            <person name="Chapman S.B."/>
            <person name="Dewar J."/>
            <person name="Goldberg J."/>
            <person name="Griggs A."/>
            <person name="Gujja S."/>
            <person name="Hansen M."/>
            <person name="Howarth C."/>
            <person name="Imamovic A."/>
            <person name="Larimer J."/>
            <person name="McCowan C."/>
            <person name="Murphy C."/>
            <person name="Pearson M."/>
            <person name="Priest M."/>
            <person name="Roberts A."/>
            <person name="Saif S."/>
            <person name="Shea T."/>
            <person name="Sykes S."/>
            <person name="Wortman J."/>
            <person name="Nusbaum C."/>
            <person name="Birren B."/>
        </authorList>
    </citation>
    <scope>NUCLEOTIDE SEQUENCE [LARGE SCALE GENOMIC DNA]</scope>
    <source>
        <strain evidence="2 3">BCC8398</strain>
    </source>
</reference>
<feature type="compositionally biased region" description="Pro residues" evidence="1">
    <location>
        <begin position="377"/>
        <end position="386"/>
    </location>
</feature>
<name>A0A1B9GYJ4_9TREE</name>
<dbReference type="EMBL" id="KI669496">
    <property type="protein sequence ID" value="OCF36086.1"/>
    <property type="molecule type" value="Genomic_DNA"/>
</dbReference>
<protein>
    <submittedName>
        <fullName evidence="2">Uncharacterized protein</fullName>
    </submittedName>
</protein>
<evidence type="ECO:0000256" key="1">
    <source>
        <dbReference type="SAM" id="MobiDB-lite"/>
    </source>
</evidence>
<sequence length="484" mass="51650">MASDHSRSQYPSMHGPLGTASSVDSVMAPSRAPPALHPDFPTATLAFGRVMDGINSEVRSHLHQKGSLPVNGFEEILQRHMMSAVGPISEAATYDSRHKEVQARRVNPASNSQATALYNPSYHRQPPPSTVSQYPSDSTATTGRSPQVGTNVRSDYMFHAPALALDHEASFVAKNDPQNHLGRDFYMFRDGRTSIITLPEEGVSVPDRTVMQRQLGTSFVLEASERGFSSGLSQAPPPPLSQVSTRSCPAPSSASRFVIRNTVFEGRPAFSVKDLSQPHDEYRLFEIPSSHPQHMLRTGAVFNLTHGEQHGAGDGFFYLYTAPGTKPELHSAQEIHTPASTGVPATNQSTAASQATGPIVSSEHPTAVSGMAGPGRAIPPPPPPPAETSFTEASVMPQPRVPAQGPTPTASARSPTRWSRVPSKLMQVLSTDAPGISTATSANNESQMSEFTHQLGAMTVDNSSFQPSMAHSSTGAAPSAYNMI</sequence>
<evidence type="ECO:0000313" key="2">
    <source>
        <dbReference type="EMBL" id="OCF36086.1"/>
    </source>
</evidence>
<dbReference type="AlphaFoldDB" id="A0A1B9GYJ4"/>
<evidence type="ECO:0000313" key="3">
    <source>
        <dbReference type="Proteomes" id="UP000092666"/>
    </source>
</evidence>
<keyword evidence="3" id="KW-1185">Reference proteome</keyword>